<dbReference type="Proteomes" id="UP000604046">
    <property type="component" value="Unassembled WGS sequence"/>
</dbReference>
<dbReference type="InterPro" id="IPR019410">
    <property type="entry name" value="Methyltransf_16"/>
</dbReference>
<dbReference type="PANTHER" id="PTHR14614">
    <property type="entry name" value="HEPATOCELLULAR CARCINOMA-ASSOCIATED ANTIGEN"/>
    <property type="match status" value="1"/>
</dbReference>
<dbReference type="CDD" id="cd02440">
    <property type="entry name" value="AdoMet_MTases"/>
    <property type="match status" value="1"/>
</dbReference>
<dbReference type="InterPro" id="IPR029063">
    <property type="entry name" value="SAM-dependent_MTases_sf"/>
</dbReference>
<reference evidence="1" key="1">
    <citation type="submission" date="2021-02" db="EMBL/GenBank/DDBJ databases">
        <authorList>
            <person name="Dougan E. K."/>
            <person name="Rhodes N."/>
            <person name="Thang M."/>
            <person name="Chan C."/>
        </authorList>
    </citation>
    <scope>NUCLEOTIDE SEQUENCE</scope>
</reference>
<dbReference type="Pfam" id="PF10294">
    <property type="entry name" value="Methyltransf_16"/>
    <property type="match status" value="1"/>
</dbReference>
<protein>
    <submittedName>
        <fullName evidence="1">Rrg1 protein</fullName>
    </submittedName>
</protein>
<accession>A0A812NFC7</accession>
<dbReference type="OrthoDB" id="46564at2759"/>
<dbReference type="Gene3D" id="3.40.50.150">
    <property type="entry name" value="Vaccinia Virus protein VP39"/>
    <property type="match status" value="1"/>
</dbReference>
<sequence>MSRQLVVRAADGLWHPISIPIPCTQLLLFSPSLAVLSGTAFPHGLPGGVTRVFPLSVADHQEAEAWQAACHQNLEQQLGRTVDGYVGLRLERPLGKAPLVVRELPETVGSKVWRGAWLLWKSLVELHGFSGVSRVLELGAGVGLVGLLLAADHALEVVVSETRTAYDGAALTWDNLVYNVRINAEPIAAGGGHVEALEVDWTHGLQDPAPRFDIVIGSDILYEPHLFEDLLDVMQQAAPQAVLVQNVARKGTEYFKDLCRNRNIGLRAVDVSAIDANEQWITEGVADAVDGVYECWFLDFSQARGRENGAPSFSGAS</sequence>
<proteinExistence type="predicted"/>
<dbReference type="SUPFAM" id="SSF53335">
    <property type="entry name" value="S-adenosyl-L-methionine-dependent methyltransferases"/>
    <property type="match status" value="1"/>
</dbReference>
<dbReference type="EMBL" id="CAJNDS010002087">
    <property type="protein sequence ID" value="CAE7318116.1"/>
    <property type="molecule type" value="Genomic_DNA"/>
</dbReference>
<organism evidence="1 2">
    <name type="scientific">Symbiodinium natans</name>
    <dbReference type="NCBI Taxonomy" id="878477"/>
    <lineage>
        <taxon>Eukaryota</taxon>
        <taxon>Sar</taxon>
        <taxon>Alveolata</taxon>
        <taxon>Dinophyceae</taxon>
        <taxon>Suessiales</taxon>
        <taxon>Symbiodiniaceae</taxon>
        <taxon>Symbiodinium</taxon>
    </lineage>
</organism>
<evidence type="ECO:0000313" key="1">
    <source>
        <dbReference type="EMBL" id="CAE7318116.1"/>
    </source>
</evidence>
<gene>
    <name evidence="1" type="primary">rrg1</name>
    <name evidence="1" type="ORF">SNAT2548_LOCUS16677</name>
</gene>
<evidence type="ECO:0000313" key="2">
    <source>
        <dbReference type="Proteomes" id="UP000604046"/>
    </source>
</evidence>
<name>A0A812NFC7_9DINO</name>
<keyword evidence="2" id="KW-1185">Reference proteome</keyword>
<dbReference type="AlphaFoldDB" id="A0A812NFC7"/>
<dbReference type="PANTHER" id="PTHR14614:SF163">
    <property type="entry name" value="METHYLTRANSFERASE SMALL DOMAIN-CONTAINING PROTEIN"/>
    <property type="match status" value="1"/>
</dbReference>
<comment type="caution">
    <text evidence="1">The sequence shown here is derived from an EMBL/GenBank/DDBJ whole genome shotgun (WGS) entry which is preliminary data.</text>
</comment>